<dbReference type="PANTHER" id="PTHR24177:SF356">
    <property type="entry name" value="ANKYRIN REPEAT PLANT-LIKE PROTEIN"/>
    <property type="match status" value="1"/>
</dbReference>
<dbReference type="Gramene" id="arahy.Tifrunner.gnm2.ann2.Ah04g150900.1">
    <property type="protein sequence ID" value="arahy.Tifrunner.gnm2.ann2.Ah04g150900.1-CDS"/>
    <property type="gene ID" value="arahy.Tifrunner.gnm2.ann2.Ah04g150900"/>
</dbReference>
<comment type="subcellular location">
    <subcellularLocation>
        <location evidence="1">Cell membrane</location>
        <topology evidence="1">Peripheral membrane protein</topology>
        <orientation evidence="1">Cytoplasmic side</orientation>
    </subcellularLocation>
</comment>
<feature type="compositionally biased region" description="Polar residues" evidence="3">
    <location>
        <begin position="1"/>
        <end position="19"/>
    </location>
</feature>
<dbReference type="InterPro" id="IPR002110">
    <property type="entry name" value="Ankyrin_rpt"/>
</dbReference>
<protein>
    <recommendedName>
        <fullName evidence="5">PGG domain-containing protein</fullName>
    </recommendedName>
</protein>
<dbReference type="GO" id="GO:0005886">
    <property type="term" value="C:plasma membrane"/>
    <property type="evidence" value="ECO:0007669"/>
    <property type="project" value="UniProtKB-SubCell"/>
</dbReference>
<feature type="transmembrane region" description="Helical" evidence="4">
    <location>
        <begin position="427"/>
        <end position="446"/>
    </location>
</feature>
<comment type="caution">
    <text evidence="6">The sequence shown here is derived from an EMBL/GenBank/DDBJ whole genome shotgun (WGS) entry which is preliminary data.</text>
</comment>
<feature type="transmembrane region" description="Helical" evidence="4">
    <location>
        <begin position="466"/>
        <end position="488"/>
    </location>
</feature>
<dbReference type="Proteomes" id="UP000289738">
    <property type="component" value="Chromosome A04"/>
</dbReference>
<name>A0A445DI46_ARAHY</name>
<keyword evidence="4" id="KW-0812">Transmembrane</keyword>
<evidence type="ECO:0000259" key="5">
    <source>
        <dbReference type="Pfam" id="PF13962"/>
    </source>
</evidence>
<evidence type="ECO:0000256" key="2">
    <source>
        <dbReference type="PROSITE-ProRule" id="PRU00023"/>
    </source>
</evidence>
<keyword evidence="4" id="KW-0472">Membrane</keyword>
<organism evidence="6 7">
    <name type="scientific">Arachis hypogaea</name>
    <name type="common">Peanut</name>
    <dbReference type="NCBI Taxonomy" id="3818"/>
    <lineage>
        <taxon>Eukaryota</taxon>
        <taxon>Viridiplantae</taxon>
        <taxon>Streptophyta</taxon>
        <taxon>Embryophyta</taxon>
        <taxon>Tracheophyta</taxon>
        <taxon>Spermatophyta</taxon>
        <taxon>Magnoliopsida</taxon>
        <taxon>eudicotyledons</taxon>
        <taxon>Gunneridae</taxon>
        <taxon>Pentapetalae</taxon>
        <taxon>rosids</taxon>
        <taxon>fabids</taxon>
        <taxon>Fabales</taxon>
        <taxon>Fabaceae</taxon>
        <taxon>Papilionoideae</taxon>
        <taxon>50 kb inversion clade</taxon>
        <taxon>dalbergioids sensu lato</taxon>
        <taxon>Dalbergieae</taxon>
        <taxon>Pterocarpus clade</taxon>
        <taxon>Arachis</taxon>
    </lineage>
</organism>
<dbReference type="AlphaFoldDB" id="A0A445DI46"/>
<feature type="transmembrane region" description="Helical" evidence="4">
    <location>
        <begin position="508"/>
        <end position="532"/>
    </location>
</feature>
<dbReference type="STRING" id="3818.A0A445DI46"/>
<evidence type="ECO:0000256" key="3">
    <source>
        <dbReference type="SAM" id="MobiDB-lite"/>
    </source>
</evidence>
<dbReference type="Pfam" id="PF13962">
    <property type="entry name" value="PGG"/>
    <property type="match status" value="1"/>
</dbReference>
<sequence>MISLEMSVQGTTASQQPQGAESAHIVRPDLPYLMSSQERRRYRIQCIHLQNAAENGHWKKAKKILEQDRTLLTYGITKRWETILHVAVSANRVRFVKELVNWLQPGDLALQDQKGRTAFCLAAIAGNVRIAEILRRQNDSLPGIRDREGGTPLHLAALRGRKEMARYLYPQTKGILQEDEWIPLFLTCVNSQISDVALEMLNEKETLLATARSGGGNNETALHALARRSSLCCCQNLESRKHLLHLCKKDTWSIKLVERIMGILISLDGRVMTNTMSTPPVTLIAAEVGNLEFLSVIMSIDPELVWDSEDTSQRIIRAAVLHRHASVFNLLIHRAGPIIDSIVTSIDAEGNNLLHCAAKLAPPDKLKLVSGETLQMMLESTWYKVVKKLMPPSSVEMRNYAGLTPRQLFTMEHEPLLKKGVSWMNKTAKACIIVSTLIFSACYSWLTGNNNDDNKGSQNDSKRLASQIFALADTVALMSSLASVSIFFSTVISRFSEEDFLKSLPLKLISGLVALFISIISMILAFSSTFFITNYEYLKWVPSSISGVAFLTIPLFVSLQFPLWFDMMYSAYISSSLS</sequence>
<feature type="transmembrane region" description="Helical" evidence="4">
    <location>
        <begin position="544"/>
        <end position="565"/>
    </location>
</feature>
<dbReference type="InterPro" id="IPR036770">
    <property type="entry name" value="Ankyrin_rpt-contain_sf"/>
</dbReference>
<accession>A0A445DI46</accession>
<proteinExistence type="predicted"/>
<dbReference type="PROSITE" id="PS50297">
    <property type="entry name" value="ANK_REP_REGION"/>
    <property type="match status" value="1"/>
</dbReference>
<dbReference type="InterPro" id="IPR026961">
    <property type="entry name" value="PGG_dom"/>
</dbReference>
<evidence type="ECO:0000256" key="1">
    <source>
        <dbReference type="ARBA" id="ARBA00004413"/>
    </source>
</evidence>
<feature type="domain" description="PGG" evidence="5">
    <location>
        <begin position="422"/>
        <end position="532"/>
    </location>
</feature>
<dbReference type="EMBL" id="SDMP01000004">
    <property type="protein sequence ID" value="RYR62782.1"/>
    <property type="molecule type" value="Genomic_DNA"/>
</dbReference>
<evidence type="ECO:0000313" key="7">
    <source>
        <dbReference type="Proteomes" id="UP000289738"/>
    </source>
</evidence>
<dbReference type="SUPFAM" id="SSF48403">
    <property type="entry name" value="Ankyrin repeat"/>
    <property type="match status" value="1"/>
</dbReference>
<dbReference type="OrthoDB" id="1652385at2759"/>
<gene>
    <name evidence="6" type="ORF">Ahy_A04g020532</name>
</gene>
<keyword evidence="4" id="KW-1133">Transmembrane helix</keyword>
<evidence type="ECO:0000256" key="4">
    <source>
        <dbReference type="SAM" id="Phobius"/>
    </source>
</evidence>
<feature type="repeat" description="ANK" evidence="2">
    <location>
        <begin position="148"/>
        <end position="180"/>
    </location>
</feature>
<feature type="region of interest" description="Disordered" evidence="3">
    <location>
        <begin position="1"/>
        <end position="21"/>
    </location>
</feature>
<dbReference type="PROSITE" id="PS50088">
    <property type="entry name" value="ANK_REPEAT"/>
    <property type="match status" value="1"/>
</dbReference>
<reference evidence="6 7" key="1">
    <citation type="submission" date="2019-01" db="EMBL/GenBank/DDBJ databases">
        <title>Sequencing of cultivated peanut Arachis hypogaea provides insights into genome evolution and oil improvement.</title>
        <authorList>
            <person name="Chen X."/>
        </authorList>
    </citation>
    <scope>NUCLEOTIDE SEQUENCE [LARGE SCALE GENOMIC DNA]</scope>
    <source>
        <strain evidence="7">cv. Fuhuasheng</strain>
        <tissue evidence="6">Leaves</tissue>
    </source>
</reference>
<evidence type="ECO:0000313" key="6">
    <source>
        <dbReference type="EMBL" id="RYR62782.1"/>
    </source>
</evidence>
<dbReference type="SMART" id="SM00248">
    <property type="entry name" value="ANK"/>
    <property type="match status" value="3"/>
</dbReference>
<dbReference type="SMR" id="A0A445DI46"/>
<dbReference type="Gene3D" id="1.25.40.20">
    <property type="entry name" value="Ankyrin repeat-containing domain"/>
    <property type="match status" value="2"/>
</dbReference>
<dbReference type="Pfam" id="PF12796">
    <property type="entry name" value="Ank_2"/>
    <property type="match status" value="1"/>
</dbReference>
<dbReference type="PANTHER" id="PTHR24177">
    <property type="entry name" value="CASKIN"/>
    <property type="match status" value="1"/>
</dbReference>
<keyword evidence="7" id="KW-1185">Reference proteome</keyword>
<keyword evidence="2" id="KW-0040">ANK repeat</keyword>